<evidence type="ECO:0000256" key="2">
    <source>
        <dbReference type="ARBA" id="ARBA00022737"/>
    </source>
</evidence>
<dbReference type="GO" id="GO:0043484">
    <property type="term" value="P:regulation of RNA splicing"/>
    <property type="evidence" value="ECO:0007669"/>
    <property type="project" value="TreeGrafter"/>
</dbReference>
<keyword evidence="1" id="KW-0479">Metal-binding</keyword>
<evidence type="ECO:0000256" key="3">
    <source>
        <dbReference type="ARBA" id="ARBA00022771"/>
    </source>
</evidence>
<dbReference type="SMART" id="SM00356">
    <property type="entry name" value="ZnF_C3H1"/>
    <property type="match status" value="3"/>
</dbReference>
<dbReference type="Gene3D" id="3.30.1370.210">
    <property type="match status" value="1"/>
</dbReference>
<dbReference type="EMBL" id="CAIIXF020000007">
    <property type="protein sequence ID" value="CAH1788886.1"/>
    <property type="molecule type" value="Genomic_DNA"/>
</dbReference>
<keyword evidence="3" id="KW-0863">Zinc-finger</keyword>
<sequence length="438" mass="49234">MSDNSENGVESDTENSSVCRDFLRNVCRRGKRCKYRHPENKNSTTLSKVAELTFCHDYQNTGCRRVSCKFLHCTREEEEYYKQTGQLPVRLQQAAALGIGIVPTENAPAPGEVPICKDYLKGECKRGVRCKYRHLKLAEYEYELRRKDRVANRLPPLNSRFDTFNEDLEAKIERLDRLDRFEQDFLTLKRKRIELDEYDLYDRYASPPNLRSLTDYQLLEEENLMLRRKIDDLKKQVSDLTATNDVLLEQNARYRTSKANQLLQGLQVQSVSVPQPPTVTMVTVCEAVTPTVAPAPVVQRSGGPQPLSVLNSQLPHVTLTTPDLAQQTSLQQHLAQELNQQQAGAINVTAINPPPCSISGSIPPVSVSMAQQIATVSIAPVSMSQNMPRQNMAQAINCSMPSRGINCSVPSSVIAATYAMDPITSHSLTNMRTEYSRT</sequence>
<gene>
    <name evidence="5" type="ORF">OFUS_LOCUS14337</name>
</gene>
<evidence type="ECO:0000256" key="4">
    <source>
        <dbReference type="ARBA" id="ARBA00022833"/>
    </source>
</evidence>
<dbReference type="AlphaFoldDB" id="A0A8J1UFC1"/>
<dbReference type="Gene3D" id="4.10.1000.10">
    <property type="entry name" value="Zinc finger, CCCH-type"/>
    <property type="match status" value="1"/>
</dbReference>
<dbReference type="PANTHER" id="PTHR12675:SF6">
    <property type="entry name" value="ZINC FINGER CCCH DOMAIN-CONTAINING PROTEIN 10"/>
    <property type="match status" value="1"/>
</dbReference>
<comment type="caution">
    <text evidence="5">The sequence shown here is derived from an EMBL/GenBank/DDBJ whole genome shotgun (WGS) entry which is preliminary data.</text>
</comment>
<dbReference type="PANTHER" id="PTHR12675">
    <property type="entry name" value="MUSCLEBLIND-LIKE PROTEIN"/>
    <property type="match status" value="1"/>
</dbReference>
<accession>A0A8J1UFC1</accession>
<protein>
    <submittedName>
        <fullName evidence="5">Uncharacterized protein</fullName>
    </submittedName>
</protein>
<evidence type="ECO:0000256" key="1">
    <source>
        <dbReference type="ARBA" id="ARBA00022723"/>
    </source>
</evidence>
<evidence type="ECO:0000313" key="5">
    <source>
        <dbReference type="EMBL" id="CAH1788886.1"/>
    </source>
</evidence>
<dbReference type="PROSITE" id="PS50103">
    <property type="entry name" value="ZF_C3H1"/>
    <property type="match status" value="2"/>
</dbReference>
<dbReference type="GO" id="GO:0008270">
    <property type="term" value="F:zinc ion binding"/>
    <property type="evidence" value="ECO:0007669"/>
    <property type="project" value="UniProtKB-KW"/>
</dbReference>
<evidence type="ECO:0000313" key="6">
    <source>
        <dbReference type="Proteomes" id="UP000749559"/>
    </source>
</evidence>
<dbReference type="Pfam" id="PF00642">
    <property type="entry name" value="zf-CCCH"/>
    <property type="match status" value="2"/>
</dbReference>
<dbReference type="Proteomes" id="UP000749559">
    <property type="component" value="Unassembled WGS sequence"/>
</dbReference>
<name>A0A8J1UFC1_OWEFU</name>
<keyword evidence="2" id="KW-0677">Repeat</keyword>
<proteinExistence type="predicted"/>
<keyword evidence="4" id="KW-0862">Zinc</keyword>
<reference evidence="5" key="1">
    <citation type="submission" date="2022-03" db="EMBL/GenBank/DDBJ databases">
        <authorList>
            <person name="Martin C."/>
        </authorList>
    </citation>
    <scope>NUCLEOTIDE SEQUENCE</scope>
</reference>
<organism evidence="5 6">
    <name type="scientific">Owenia fusiformis</name>
    <name type="common">Polychaete worm</name>
    <dbReference type="NCBI Taxonomy" id="6347"/>
    <lineage>
        <taxon>Eukaryota</taxon>
        <taxon>Metazoa</taxon>
        <taxon>Spiralia</taxon>
        <taxon>Lophotrochozoa</taxon>
        <taxon>Annelida</taxon>
        <taxon>Polychaeta</taxon>
        <taxon>Sedentaria</taxon>
        <taxon>Canalipalpata</taxon>
        <taxon>Sabellida</taxon>
        <taxon>Oweniida</taxon>
        <taxon>Oweniidae</taxon>
        <taxon>Owenia</taxon>
    </lineage>
</organism>
<dbReference type="GO" id="GO:0003723">
    <property type="term" value="F:RNA binding"/>
    <property type="evidence" value="ECO:0007669"/>
    <property type="project" value="TreeGrafter"/>
</dbReference>
<dbReference type="InterPro" id="IPR000571">
    <property type="entry name" value="Znf_CCCH"/>
</dbReference>
<dbReference type="OrthoDB" id="250836at2759"/>
<keyword evidence="6" id="KW-1185">Reference proteome</keyword>